<keyword evidence="3" id="KW-0732">Signal</keyword>
<name>A0A485LFD6_9STRA</name>
<feature type="chain" id="PRO_5033437597" evidence="3">
    <location>
        <begin position="21"/>
        <end position="389"/>
    </location>
</feature>
<dbReference type="GO" id="GO:0016787">
    <property type="term" value="F:hydrolase activity"/>
    <property type="evidence" value="ECO:0007669"/>
    <property type="project" value="UniProtKB-KW"/>
</dbReference>
<dbReference type="Pfam" id="PF02275">
    <property type="entry name" value="CBAH"/>
    <property type="match status" value="1"/>
</dbReference>
<feature type="signal peptide" evidence="3">
    <location>
        <begin position="1"/>
        <end position="20"/>
    </location>
</feature>
<evidence type="ECO:0000313" key="5">
    <source>
        <dbReference type="EMBL" id="KAF0688582.1"/>
    </source>
</evidence>
<organism evidence="6 7">
    <name type="scientific">Aphanomyces stellatus</name>
    <dbReference type="NCBI Taxonomy" id="120398"/>
    <lineage>
        <taxon>Eukaryota</taxon>
        <taxon>Sar</taxon>
        <taxon>Stramenopiles</taxon>
        <taxon>Oomycota</taxon>
        <taxon>Saprolegniomycetes</taxon>
        <taxon>Saprolegniales</taxon>
        <taxon>Verrucalvaceae</taxon>
        <taxon>Aphanomyces</taxon>
    </lineage>
</organism>
<evidence type="ECO:0000256" key="3">
    <source>
        <dbReference type="SAM" id="SignalP"/>
    </source>
</evidence>
<keyword evidence="2" id="KW-0378">Hydrolase</keyword>
<dbReference type="InterPro" id="IPR052193">
    <property type="entry name" value="Peptidase_C59"/>
</dbReference>
<evidence type="ECO:0000259" key="4">
    <source>
        <dbReference type="Pfam" id="PF02275"/>
    </source>
</evidence>
<dbReference type="InterPro" id="IPR029132">
    <property type="entry name" value="CBAH/NAAA_C"/>
</dbReference>
<dbReference type="EMBL" id="VJMH01006715">
    <property type="protein sequence ID" value="KAF0688582.1"/>
    <property type="molecule type" value="Genomic_DNA"/>
</dbReference>
<dbReference type="OrthoDB" id="63199at2759"/>
<evidence type="ECO:0000313" key="6">
    <source>
        <dbReference type="EMBL" id="VFT96525.1"/>
    </source>
</evidence>
<dbReference type="PANTHER" id="PTHR35527">
    <property type="entry name" value="CHOLOYLGLYCINE HYDROLASE"/>
    <property type="match status" value="1"/>
</dbReference>
<dbReference type="EMBL" id="CAADRA010006738">
    <property type="protein sequence ID" value="VFT96525.1"/>
    <property type="molecule type" value="Genomic_DNA"/>
</dbReference>
<dbReference type="AlphaFoldDB" id="A0A485LFD6"/>
<feature type="domain" description="Choloylglycine hydrolase/NAAA C-terminal" evidence="4">
    <location>
        <begin position="153"/>
        <end position="244"/>
    </location>
</feature>
<gene>
    <name evidence="6" type="primary">Aste57867_19827</name>
    <name evidence="5" type="ORF">As57867_019762</name>
    <name evidence="6" type="ORF">ASTE57867_19827</name>
</gene>
<keyword evidence="7" id="KW-1185">Reference proteome</keyword>
<reference evidence="5" key="2">
    <citation type="submission" date="2019-06" db="EMBL/GenBank/DDBJ databases">
        <title>Genomics analysis of Aphanomyces spp. identifies a new class of oomycete effector associated with host adaptation.</title>
        <authorList>
            <person name="Gaulin E."/>
        </authorList>
    </citation>
    <scope>NUCLEOTIDE SEQUENCE</scope>
    <source>
        <strain evidence="5">CBS 578.67</strain>
    </source>
</reference>
<dbReference type="Gene3D" id="3.60.60.10">
    <property type="entry name" value="Penicillin V Acylase, Chain A"/>
    <property type="match status" value="1"/>
</dbReference>
<dbReference type="SUPFAM" id="SSF56235">
    <property type="entry name" value="N-terminal nucleophile aminohydrolases (Ntn hydrolases)"/>
    <property type="match status" value="1"/>
</dbReference>
<evidence type="ECO:0000313" key="7">
    <source>
        <dbReference type="Proteomes" id="UP000332933"/>
    </source>
</evidence>
<dbReference type="PANTHER" id="PTHR35527:SF2">
    <property type="entry name" value="HYDROLASE"/>
    <property type="match status" value="1"/>
</dbReference>
<comment type="similarity">
    <text evidence="1">Belongs to the peptidase C59 family.</text>
</comment>
<evidence type="ECO:0000256" key="1">
    <source>
        <dbReference type="ARBA" id="ARBA00006625"/>
    </source>
</evidence>
<reference evidence="6 7" key="1">
    <citation type="submission" date="2019-03" db="EMBL/GenBank/DDBJ databases">
        <authorList>
            <person name="Gaulin E."/>
            <person name="Dumas B."/>
        </authorList>
    </citation>
    <scope>NUCLEOTIDE SEQUENCE [LARGE SCALE GENOMIC DNA]</scope>
    <source>
        <strain evidence="6">CBS 568.67</strain>
    </source>
</reference>
<dbReference type="Proteomes" id="UP000332933">
    <property type="component" value="Unassembled WGS sequence"/>
</dbReference>
<proteinExistence type="inferred from homology"/>
<accession>A0A485LFD6</accession>
<dbReference type="InterPro" id="IPR029055">
    <property type="entry name" value="Ntn_hydrolases_N"/>
</dbReference>
<sequence length="389" mass="42122">MSTPWPWMLSLLLAAAPGNPCSDFLLNSTANVISARTMDFQLDLQTAVELVAVGTPYVEQSGHVWSNRYGFLSFNVHMLPFATDGMNTEGTHPSCSCPPTFKILGLSAAWLYMLGTVYPDPDPSDARPIVSNLCSFIVGTPPSCAPLIVSMAGNYASVAQVKAGLATIQTTGIDLSRIPLTFKAGLGPLRQLPLHLAVHDASGASLVVEFLDGEMHVMDNPVGVLANAPPLGDQLENLKNLHAIPLGMDSTDRFARLALYNGIANQDTFDVETSFTAASVAQGGVARALHLINTVVQPIVSPSFATEWLVVRDHHRRHVFIQSTENSVLRRLDLNALDFSQGATRKTWYIATRSSWYVDADALDDDDITTVPWMRAASDVQFREKIASG</sequence>
<protein>
    <submittedName>
        <fullName evidence="6">Aste57867_19827 protein</fullName>
    </submittedName>
</protein>
<evidence type="ECO:0000256" key="2">
    <source>
        <dbReference type="ARBA" id="ARBA00022801"/>
    </source>
</evidence>